<name>A0A6A7B1N6_9PLEO</name>
<dbReference type="Proteomes" id="UP000799423">
    <property type="component" value="Unassembled WGS sequence"/>
</dbReference>
<dbReference type="EMBL" id="MU006312">
    <property type="protein sequence ID" value="KAF2849400.1"/>
    <property type="molecule type" value="Genomic_DNA"/>
</dbReference>
<proteinExistence type="predicted"/>
<sequence length="154" mass="16711">MSTSRPWRAMPPAMLFLERRQHHLVVSGTRELLAKGPMLSVSDGVSPAWRGASHFQGKVLKSLFLPLRPHSSPTLSLPIPSPPSSVASTLPLVLSRGGSPTSEDRLPPPPEGSREPPSATRYFPTSPCSRSADPPRVSPGNHHRLQLHPAPFTR</sequence>
<feature type="region of interest" description="Disordered" evidence="1">
    <location>
        <begin position="71"/>
        <end position="154"/>
    </location>
</feature>
<reference evidence="2" key="1">
    <citation type="submission" date="2020-01" db="EMBL/GenBank/DDBJ databases">
        <authorList>
            <consortium name="DOE Joint Genome Institute"/>
            <person name="Haridas S."/>
            <person name="Albert R."/>
            <person name="Binder M."/>
            <person name="Bloem J."/>
            <person name="Labutti K."/>
            <person name="Salamov A."/>
            <person name="Andreopoulos B."/>
            <person name="Baker S.E."/>
            <person name="Barry K."/>
            <person name="Bills G."/>
            <person name="Bluhm B.H."/>
            <person name="Cannon C."/>
            <person name="Castanera R."/>
            <person name="Culley D.E."/>
            <person name="Daum C."/>
            <person name="Ezra D."/>
            <person name="Gonzalez J.B."/>
            <person name="Henrissat B."/>
            <person name="Kuo A."/>
            <person name="Liang C."/>
            <person name="Lipzen A."/>
            <person name="Lutzoni F."/>
            <person name="Magnuson J."/>
            <person name="Mondo S."/>
            <person name="Nolan M."/>
            <person name="Ohm R."/>
            <person name="Pangilinan J."/>
            <person name="Park H.-J."/>
            <person name="Ramirez L."/>
            <person name="Alfaro M."/>
            <person name="Sun H."/>
            <person name="Tritt A."/>
            <person name="Yoshinaga Y."/>
            <person name="Zwiers L.-H."/>
            <person name="Turgeon B.G."/>
            <person name="Goodwin S.B."/>
            <person name="Spatafora J.W."/>
            <person name="Crous P.W."/>
            <person name="Grigoriev I.V."/>
        </authorList>
    </citation>
    <scope>NUCLEOTIDE SEQUENCE</scope>
    <source>
        <strain evidence="2">IPT5</strain>
    </source>
</reference>
<organism evidence="2 3">
    <name type="scientific">Plenodomus tracheiphilus IPT5</name>
    <dbReference type="NCBI Taxonomy" id="1408161"/>
    <lineage>
        <taxon>Eukaryota</taxon>
        <taxon>Fungi</taxon>
        <taxon>Dikarya</taxon>
        <taxon>Ascomycota</taxon>
        <taxon>Pezizomycotina</taxon>
        <taxon>Dothideomycetes</taxon>
        <taxon>Pleosporomycetidae</taxon>
        <taxon>Pleosporales</taxon>
        <taxon>Pleosporineae</taxon>
        <taxon>Leptosphaeriaceae</taxon>
        <taxon>Plenodomus</taxon>
    </lineage>
</organism>
<protein>
    <submittedName>
        <fullName evidence="2">Uncharacterized protein</fullName>
    </submittedName>
</protein>
<evidence type="ECO:0000313" key="2">
    <source>
        <dbReference type="EMBL" id="KAF2849400.1"/>
    </source>
</evidence>
<keyword evidence="3" id="KW-1185">Reference proteome</keyword>
<dbReference type="AlphaFoldDB" id="A0A6A7B1N6"/>
<evidence type="ECO:0000256" key="1">
    <source>
        <dbReference type="SAM" id="MobiDB-lite"/>
    </source>
</evidence>
<evidence type="ECO:0000313" key="3">
    <source>
        <dbReference type="Proteomes" id="UP000799423"/>
    </source>
</evidence>
<accession>A0A6A7B1N6</accession>
<gene>
    <name evidence="2" type="ORF">T440DRAFT_136378</name>
</gene>